<feature type="region of interest" description="Disordered" evidence="1">
    <location>
        <begin position="194"/>
        <end position="239"/>
    </location>
</feature>
<feature type="compositionally biased region" description="Polar residues" evidence="1">
    <location>
        <begin position="117"/>
        <end position="131"/>
    </location>
</feature>
<protein>
    <recommendedName>
        <fullName evidence="4">Cnn1p</fullName>
    </recommendedName>
</protein>
<sequence length="362" mass="41284">MSTPRKTAGDNEDTEISEIRTPFRERALEEQRLKDEILIRNTPGYRKLLSTSTKSHDILNKDPNEVRNFLQDLSQVLARKSQGDDTIARKVRARNLIDELTHEGNRIEQDGSLQGEGENTTDNNTSNGMQAGYTSLSQTIFSKLQEREKGLKSRKIDPIVIQDAPMIENEDEMMVNLPNNINDVSMDVLRASPGLAGDATEDSQVDDPESSFVMQQEERLPDSMPNAEEDEKEEQAEKEEYSLLSASDEELDDFEGEPVRLNIPAVRHSSVKPLQIMDLKHLTRQFLSENEIILPNQTWSTIQEESLNIMDFLKQRIGTLQKQDLVDSFIDMGIINNVDDMFELAHELLPLEFQSIIETYLF</sequence>
<proteinExistence type="predicted"/>
<evidence type="ECO:0000313" key="3">
    <source>
        <dbReference type="Proteomes" id="UP001161438"/>
    </source>
</evidence>
<dbReference type="AlphaFoldDB" id="A0AA35J0X9"/>
<feature type="compositionally biased region" description="Acidic residues" evidence="1">
    <location>
        <begin position="199"/>
        <end position="209"/>
    </location>
</feature>
<evidence type="ECO:0000313" key="2">
    <source>
        <dbReference type="EMBL" id="CAI4039326.1"/>
    </source>
</evidence>
<dbReference type="GeneID" id="80918537"/>
<organism evidence="2 3">
    <name type="scientific">Saccharomyces mikatae IFO 1815</name>
    <dbReference type="NCBI Taxonomy" id="226126"/>
    <lineage>
        <taxon>Eukaryota</taxon>
        <taxon>Fungi</taxon>
        <taxon>Dikarya</taxon>
        <taxon>Ascomycota</taxon>
        <taxon>Saccharomycotina</taxon>
        <taxon>Saccharomycetes</taxon>
        <taxon>Saccharomycetales</taxon>
        <taxon>Saccharomycetaceae</taxon>
        <taxon>Saccharomyces</taxon>
    </lineage>
</organism>
<evidence type="ECO:0000256" key="1">
    <source>
        <dbReference type="SAM" id="MobiDB-lite"/>
    </source>
</evidence>
<keyword evidence="3" id="KW-1185">Reference proteome</keyword>
<gene>
    <name evidence="2" type="primary">SMKI07G3100</name>
    <name evidence="2" type="ORF">SMKI_07G3100</name>
</gene>
<dbReference type="RefSeq" id="XP_056082441.1">
    <property type="nucleotide sequence ID" value="XM_056222784.1"/>
</dbReference>
<name>A0AA35J0X9_SACMI</name>
<dbReference type="Proteomes" id="UP001161438">
    <property type="component" value="Chromosome 7"/>
</dbReference>
<feature type="compositionally biased region" description="Acidic residues" evidence="1">
    <location>
        <begin position="227"/>
        <end position="237"/>
    </location>
</feature>
<evidence type="ECO:0008006" key="4">
    <source>
        <dbReference type="Google" id="ProtNLM"/>
    </source>
</evidence>
<dbReference type="EMBL" id="OX365763">
    <property type="protein sequence ID" value="CAI4039326.1"/>
    <property type="molecule type" value="Genomic_DNA"/>
</dbReference>
<accession>A0AA35J0X9</accession>
<reference evidence="2" key="1">
    <citation type="submission" date="2022-10" db="EMBL/GenBank/DDBJ databases">
        <authorList>
            <person name="Byrne P K."/>
        </authorList>
    </citation>
    <scope>NUCLEOTIDE SEQUENCE</scope>
    <source>
        <strain evidence="2">IFO1815</strain>
    </source>
</reference>
<feature type="region of interest" description="Disordered" evidence="1">
    <location>
        <begin position="102"/>
        <end position="131"/>
    </location>
</feature>
<feature type="region of interest" description="Disordered" evidence="1">
    <location>
        <begin position="1"/>
        <end position="22"/>
    </location>
</feature>